<comment type="similarity">
    <text evidence="1">Belongs to the RutC family.</text>
</comment>
<reference evidence="2 3" key="1">
    <citation type="submission" date="2018-11" db="EMBL/GenBank/DDBJ databases">
        <title>Sequencing the genomes of 1000 actinobacteria strains.</title>
        <authorList>
            <person name="Klenk H.-P."/>
        </authorList>
    </citation>
    <scope>NUCLEOTIDE SEQUENCE [LARGE SCALE GENOMIC DNA]</scope>
    <source>
        <strain evidence="2 3">DSM 44348</strain>
    </source>
</reference>
<dbReference type="AlphaFoldDB" id="A0A3N2H5R6"/>
<dbReference type="Proteomes" id="UP000274843">
    <property type="component" value="Unassembled WGS sequence"/>
</dbReference>
<name>A0A3N2H5R6_9PSEU</name>
<dbReference type="InterPro" id="IPR006175">
    <property type="entry name" value="YjgF/YER057c/UK114"/>
</dbReference>
<dbReference type="InterPro" id="IPR035959">
    <property type="entry name" value="RutC-like_sf"/>
</dbReference>
<keyword evidence="3" id="KW-1185">Reference proteome</keyword>
<evidence type="ECO:0000256" key="1">
    <source>
        <dbReference type="ARBA" id="ARBA00010552"/>
    </source>
</evidence>
<dbReference type="PANTHER" id="PTHR11803:SF58">
    <property type="entry name" value="PROTEIN HMF1-RELATED"/>
    <property type="match status" value="1"/>
</dbReference>
<evidence type="ECO:0000313" key="2">
    <source>
        <dbReference type="EMBL" id="ROS43690.1"/>
    </source>
</evidence>
<gene>
    <name evidence="2" type="ORF">EDD35_6110</name>
</gene>
<dbReference type="GO" id="GO:0005829">
    <property type="term" value="C:cytosol"/>
    <property type="evidence" value="ECO:0007669"/>
    <property type="project" value="TreeGrafter"/>
</dbReference>
<dbReference type="Pfam" id="PF01042">
    <property type="entry name" value="Ribonuc_L-PSP"/>
    <property type="match status" value="1"/>
</dbReference>
<dbReference type="CDD" id="cd00448">
    <property type="entry name" value="YjgF_YER057c_UK114_family"/>
    <property type="match status" value="1"/>
</dbReference>
<dbReference type="PANTHER" id="PTHR11803">
    <property type="entry name" value="2-IMINOBUTANOATE/2-IMINOPROPANOATE DEAMINASE RIDA"/>
    <property type="match status" value="1"/>
</dbReference>
<organism evidence="2 3">
    <name type="scientific">Amycolatopsis thermoflava</name>
    <dbReference type="NCBI Taxonomy" id="84480"/>
    <lineage>
        <taxon>Bacteria</taxon>
        <taxon>Bacillati</taxon>
        <taxon>Actinomycetota</taxon>
        <taxon>Actinomycetes</taxon>
        <taxon>Pseudonocardiales</taxon>
        <taxon>Pseudonocardiaceae</taxon>
        <taxon>Amycolatopsis</taxon>
        <taxon>Amycolatopsis methanolica group</taxon>
    </lineage>
</organism>
<dbReference type="GO" id="GO:0019239">
    <property type="term" value="F:deaminase activity"/>
    <property type="evidence" value="ECO:0007669"/>
    <property type="project" value="TreeGrafter"/>
</dbReference>
<sequence length="139" mass="14578">MARVNRWNPDTVAPPAGRYSHLASVPEGHEIVYLAGQLGVRPDGTLAGPDARAQGEQIFANIESLLSAAGGGPEHLVKLLTLVAGVEHLDGYRAAQAEAFKLWFPGDDFPAQSLAVVAALAAPQYVVEVEAIAAIPRTS</sequence>
<dbReference type="SUPFAM" id="SSF55298">
    <property type="entry name" value="YjgF-like"/>
    <property type="match status" value="1"/>
</dbReference>
<dbReference type="Gene3D" id="3.30.1330.40">
    <property type="entry name" value="RutC-like"/>
    <property type="match status" value="1"/>
</dbReference>
<comment type="caution">
    <text evidence="2">The sequence shown here is derived from an EMBL/GenBank/DDBJ whole genome shotgun (WGS) entry which is preliminary data.</text>
</comment>
<dbReference type="EMBL" id="RKHY01000001">
    <property type="protein sequence ID" value="ROS43690.1"/>
    <property type="molecule type" value="Genomic_DNA"/>
</dbReference>
<accession>A0A3N2H5R6</accession>
<evidence type="ECO:0000313" key="3">
    <source>
        <dbReference type="Proteomes" id="UP000274843"/>
    </source>
</evidence>
<proteinExistence type="inferred from homology"/>
<protein>
    <submittedName>
        <fullName evidence="2">Enamine deaminase RidA (YjgF/YER057c/UK114 family)</fullName>
    </submittedName>
</protein>